<accession>A0A8H4JGC0</accession>
<name>A0A8H4JGC0_9HYPO</name>
<feature type="compositionally biased region" description="Polar residues" evidence="2">
    <location>
        <begin position="145"/>
        <end position="154"/>
    </location>
</feature>
<dbReference type="EMBL" id="JAADJF010000410">
    <property type="protein sequence ID" value="KAF4418050.1"/>
    <property type="molecule type" value="Genomic_DNA"/>
</dbReference>
<dbReference type="Gene3D" id="3.10.20.90">
    <property type="entry name" value="Phosphatidylinositol 3-kinase Catalytic Subunit, Chain A, domain 1"/>
    <property type="match status" value="1"/>
</dbReference>
<dbReference type="Pfam" id="PF11976">
    <property type="entry name" value="Rad60-SLD"/>
    <property type="match status" value="1"/>
</dbReference>
<evidence type="ECO:0000256" key="2">
    <source>
        <dbReference type="SAM" id="MobiDB-lite"/>
    </source>
</evidence>
<evidence type="ECO:0000259" key="3">
    <source>
        <dbReference type="PROSITE" id="PS50053"/>
    </source>
</evidence>
<gene>
    <name evidence="4" type="ORF">FACUT_11888</name>
</gene>
<evidence type="ECO:0000256" key="1">
    <source>
        <dbReference type="SAM" id="Coils"/>
    </source>
</evidence>
<evidence type="ECO:0000313" key="5">
    <source>
        <dbReference type="Proteomes" id="UP000536711"/>
    </source>
</evidence>
<dbReference type="AlphaFoldDB" id="A0A8H4JGC0"/>
<proteinExistence type="predicted"/>
<dbReference type="SUPFAM" id="SSF54236">
    <property type="entry name" value="Ubiquitin-like"/>
    <property type="match status" value="1"/>
</dbReference>
<dbReference type="InterPro" id="IPR029071">
    <property type="entry name" value="Ubiquitin-like_domsf"/>
</dbReference>
<feature type="compositionally biased region" description="Basic and acidic residues" evidence="2">
    <location>
        <begin position="59"/>
        <end position="82"/>
    </location>
</feature>
<feature type="region of interest" description="Disordered" evidence="2">
    <location>
        <begin position="1"/>
        <end position="252"/>
    </location>
</feature>
<feature type="coiled-coil region" evidence="1">
    <location>
        <begin position="254"/>
        <end position="281"/>
    </location>
</feature>
<dbReference type="InterPro" id="IPR000626">
    <property type="entry name" value="Ubiquitin-like_dom"/>
</dbReference>
<sequence length="490" mass="55010">MKKLPFKPTALRRAVPKPKPTQSEDSKDSDDDGLSLFRRSKEMAPIMAADQQRRWRRHREAEQEAERKRLEAIGEKRPREDSSDSDGLTNKDPGPELSDSLPSSPGRVEGTPVTDQPLTHDGADRTSELVTPPPSKRSRPDSSSAQKPILSSQLDIDEDPFPDASPTRRLGPTRNPPTPSRNLKTEGFKPQAKPNTDPITIDSDSESDSEPPKPKPKPKTDLSSKPGSSSIELAERTSKSSKEPSPPPVEEDEFAEYIRKAEEKRARQQALQANKSEEQSKEAFNIFITSTIPHTVPLQVRVSFNKPLRIVRDAWVKHQISKGVSIQANDVTLTWNNKKVYNTSTLIGLGIRPIGNGRAVSDGQGSAGFRENMSSINVQAWTPELFQKMEQEQELQRKRDAGELSGEEEEKPAERIRFVIMLKGRDVEPLACKILPETTVETLISYFRQQRNVGSDKQVSLWWDGERLEEHVEMQDAEIEAQDTIEVHID</sequence>
<organism evidence="4 5">
    <name type="scientific">Fusarium acutatum</name>
    <dbReference type="NCBI Taxonomy" id="78861"/>
    <lineage>
        <taxon>Eukaryota</taxon>
        <taxon>Fungi</taxon>
        <taxon>Dikarya</taxon>
        <taxon>Ascomycota</taxon>
        <taxon>Pezizomycotina</taxon>
        <taxon>Sordariomycetes</taxon>
        <taxon>Hypocreomycetidae</taxon>
        <taxon>Hypocreales</taxon>
        <taxon>Nectriaceae</taxon>
        <taxon>Fusarium</taxon>
        <taxon>Fusarium fujikuroi species complex</taxon>
    </lineage>
</organism>
<reference evidence="4 5" key="1">
    <citation type="submission" date="2020-01" db="EMBL/GenBank/DDBJ databases">
        <title>Identification and distribution of gene clusters putatively required for synthesis of sphingolipid metabolism inhibitors in phylogenetically diverse species of the filamentous fungus Fusarium.</title>
        <authorList>
            <person name="Kim H.-S."/>
            <person name="Busman M."/>
            <person name="Brown D.W."/>
            <person name="Divon H."/>
            <person name="Uhlig S."/>
            <person name="Proctor R.H."/>
        </authorList>
    </citation>
    <scope>NUCLEOTIDE SEQUENCE [LARGE SCALE GENOMIC DNA]</scope>
    <source>
        <strain evidence="4 5">NRRL 13308</strain>
    </source>
</reference>
<dbReference type="Proteomes" id="UP000536711">
    <property type="component" value="Unassembled WGS sequence"/>
</dbReference>
<keyword evidence="5" id="KW-1185">Reference proteome</keyword>
<evidence type="ECO:0000313" key="4">
    <source>
        <dbReference type="EMBL" id="KAF4418050.1"/>
    </source>
</evidence>
<feature type="compositionally biased region" description="Basic and acidic residues" evidence="2">
    <location>
        <begin position="210"/>
        <end position="222"/>
    </location>
</feature>
<feature type="domain" description="Ubiquitin-like" evidence="3">
    <location>
        <begin position="418"/>
        <end position="490"/>
    </location>
</feature>
<dbReference type="PROSITE" id="PS50053">
    <property type="entry name" value="UBIQUITIN_2"/>
    <property type="match status" value="1"/>
</dbReference>
<dbReference type="OrthoDB" id="3365399at2759"/>
<dbReference type="InterPro" id="IPR022617">
    <property type="entry name" value="Rad60/SUMO-like_dom"/>
</dbReference>
<protein>
    <submittedName>
        <fullName evidence="4">Ubiquitin supergroup</fullName>
    </submittedName>
</protein>
<feature type="compositionally biased region" description="Basic and acidic residues" evidence="2">
    <location>
        <begin position="233"/>
        <end position="242"/>
    </location>
</feature>
<keyword evidence="1" id="KW-0175">Coiled coil</keyword>
<comment type="caution">
    <text evidence="4">The sequence shown here is derived from an EMBL/GenBank/DDBJ whole genome shotgun (WGS) entry which is preliminary data.</text>
</comment>